<dbReference type="Gene3D" id="3.10.310.30">
    <property type="match status" value="1"/>
</dbReference>
<evidence type="ECO:0000313" key="3">
    <source>
        <dbReference type="EMBL" id="SHJ54610.1"/>
    </source>
</evidence>
<keyword evidence="4" id="KW-1185">Reference proteome</keyword>
<evidence type="ECO:0000313" key="4">
    <source>
        <dbReference type="Proteomes" id="UP000184232"/>
    </source>
</evidence>
<dbReference type="Gene3D" id="3.90.1640.10">
    <property type="entry name" value="inorganic pyrophosphatase (n-terminal core)"/>
    <property type="match status" value="1"/>
</dbReference>
<sequence>MFTSSELNELKSLLAEPKKITIVSHRNPDGDAMGSSLGLLHVLKQLNHQVTFISPNEFPEFLAWLPNSNDVVIFEKQQNVAEELLKSSDLIFTLDFNALHRTGDFMGNFMKTLSNTMVLIDHHELPDDYAKYLFSNTNYGSTCEMVYDFINALDYNNLINKEVATCIYTGILTDSGGFRFPKTTPATHRCVAQLIERGVNNSEVYNLLYDNSTYNRLQLLGRALQNLKLLPEFNASYITLSQEELNDFNYQKGDTEGIVNYGLTIKDVFITAIFIENKDEGIIKISFRSQGDYDVNQFARKYFNGGGHINAAGGKSFSNLEETVNQFIANLAKEKQS</sequence>
<dbReference type="Pfam" id="PF01368">
    <property type="entry name" value="DHH"/>
    <property type="match status" value="1"/>
</dbReference>
<dbReference type="Proteomes" id="UP000184232">
    <property type="component" value="Unassembled WGS sequence"/>
</dbReference>
<dbReference type="InterPro" id="IPR001667">
    <property type="entry name" value="DDH_dom"/>
</dbReference>
<gene>
    <name evidence="3" type="ORF">SAMN05444337_2199</name>
</gene>
<dbReference type="InterPro" id="IPR038763">
    <property type="entry name" value="DHH_sf"/>
</dbReference>
<feature type="domain" description="DDH" evidence="1">
    <location>
        <begin position="19"/>
        <end position="171"/>
    </location>
</feature>
<dbReference type="SUPFAM" id="SSF64182">
    <property type="entry name" value="DHH phosphoesterases"/>
    <property type="match status" value="1"/>
</dbReference>
<reference evidence="4" key="1">
    <citation type="submission" date="2016-11" db="EMBL/GenBank/DDBJ databases">
        <authorList>
            <person name="Varghese N."/>
            <person name="Submissions S."/>
        </authorList>
    </citation>
    <scope>NUCLEOTIDE SEQUENCE [LARGE SCALE GENOMIC DNA]</scope>
    <source>
        <strain evidence="4">DSM 22807</strain>
    </source>
</reference>
<organism evidence="3 4">
    <name type="scientific">Flavobacterium haoranii</name>
    <dbReference type="NCBI Taxonomy" id="683124"/>
    <lineage>
        <taxon>Bacteria</taxon>
        <taxon>Pseudomonadati</taxon>
        <taxon>Bacteroidota</taxon>
        <taxon>Flavobacteriia</taxon>
        <taxon>Flavobacteriales</taxon>
        <taxon>Flavobacteriaceae</taxon>
        <taxon>Flavobacterium</taxon>
    </lineage>
</organism>
<dbReference type="GO" id="GO:0003676">
    <property type="term" value="F:nucleic acid binding"/>
    <property type="evidence" value="ECO:0007669"/>
    <property type="project" value="InterPro"/>
</dbReference>
<accession>A0A1M6K6Z8</accession>
<protein>
    <submittedName>
        <fullName evidence="3">Phosphoesterase RecJ domain-containing protein</fullName>
    </submittedName>
</protein>
<dbReference type="PANTHER" id="PTHR47618:SF1">
    <property type="entry name" value="BIFUNCTIONAL OLIGORIBONUCLEASE AND PAP PHOSPHATASE NRNA"/>
    <property type="match status" value="1"/>
</dbReference>
<name>A0A1M6K6Z8_9FLAO</name>
<dbReference type="PANTHER" id="PTHR47618">
    <property type="entry name" value="BIFUNCTIONAL OLIGORIBONUCLEASE AND PAP PHOSPHATASE NRNA"/>
    <property type="match status" value="1"/>
</dbReference>
<dbReference type="OrthoDB" id="9803668at2"/>
<dbReference type="RefSeq" id="WP_072784973.1">
    <property type="nucleotide sequence ID" value="NZ_CP045292.1"/>
</dbReference>
<evidence type="ECO:0000259" key="1">
    <source>
        <dbReference type="Pfam" id="PF01368"/>
    </source>
</evidence>
<dbReference type="STRING" id="683124.SAMN05444337_2199"/>
<feature type="domain" description="DHHA1" evidence="2">
    <location>
        <begin position="247"/>
        <end position="328"/>
    </location>
</feature>
<dbReference type="InterPro" id="IPR003156">
    <property type="entry name" value="DHHA1_dom"/>
</dbReference>
<dbReference type="AlphaFoldDB" id="A0A1M6K6Z8"/>
<dbReference type="EMBL" id="FQZH01000004">
    <property type="protein sequence ID" value="SHJ54610.1"/>
    <property type="molecule type" value="Genomic_DNA"/>
</dbReference>
<proteinExistence type="predicted"/>
<evidence type="ECO:0000259" key="2">
    <source>
        <dbReference type="Pfam" id="PF02272"/>
    </source>
</evidence>
<dbReference type="Pfam" id="PF02272">
    <property type="entry name" value="DHHA1"/>
    <property type="match status" value="1"/>
</dbReference>
<dbReference type="InterPro" id="IPR051319">
    <property type="entry name" value="Oligoribo/pAp-PDE_c-di-AMP_PDE"/>
</dbReference>